<dbReference type="InterPro" id="IPR018060">
    <property type="entry name" value="HTH_AraC"/>
</dbReference>
<dbReference type="Pfam" id="PF12833">
    <property type="entry name" value="HTH_18"/>
    <property type="match status" value="1"/>
</dbReference>
<name>A0ABX8DZT9_9PSED</name>
<evidence type="ECO:0000313" key="6">
    <source>
        <dbReference type="Proteomes" id="UP000678154"/>
    </source>
</evidence>
<organism evidence="5 6">
    <name type="scientific">Pseudomonas qingdaonensis</name>
    <dbReference type="NCBI Taxonomy" id="2056231"/>
    <lineage>
        <taxon>Bacteria</taxon>
        <taxon>Pseudomonadati</taxon>
        <taxon>Pseudomonadota</taxon>
        <taxon>Gammaproteobacteria</taxon>
        <taxon>Pseudomonadales</taxon>
        <taxon>Pseudomonadaceae</taxon>
        <taxon>Pseudomonas</taxon>
    </lineage>
</organism>
<keyword evidence="6" id="KW-1185">Reference proteome</keyword>
<evidence type="ECO:0000256" key="2">
    <source>
        <dbReference type="ARBA" id="ARBA00023125"/>
    </source>
</evidence>
<dbReference type="Proteomes" id="UP000678154">
    <property type="component" value="Chromosome"/>
</dbReference>
<dbReference type="EMBL" id="CP074676">
    <property type="protein sequence ID" value="QVL21642.1"/>
    <property type="molecule type" value="Genomic_DNA"/>
</dbReference>
<evidence type="ECO:0000313" key="5">
    <source>
        <dbReference type="EMBL" id="QVL21642.1"/>
    </source>
</evidence>
<keyword evidence="2" id="KW-0238">DNA-binding</keyword>
<reference evidence="5 6" key="1">
    <citation type="journal article" date="2016" name="J. Hazard. Mater.">
        <title>A newly isolated Pseudomonas putida S-1 strain for batch-mode-propanethiol degradation and continuous treatment of propanethiol-containing waste gas.</title>
        <authorList>
            <person name="Chen D.Z."/>
            <person name="Sun Y.M."/>
            <person name="Han L.M."/>
            <person name="Chen J."/>
            <person name="Ye J.X."/>
            <person name="Chen J.M."/>
        </authorList>
    </citation>
    <scope>NUCLEOTIDE SEQUENCE [LARGE SCALE GENOMIC DNA]</scope>
    <source>
        <strain evidence="5 6">S-1</strain>
    </source>
</reference>
<dbReference type="Gene3D" id="1.10.10.60">
    <property type="entry name" value="Homeodomain-like"/>
    <property type="match status" value="1"/>
</dbReference>
<keyword evidence="3" id="KW-0804">Transcription</keyword>
<proteinExistence type="predicted"/>
<protein>
    <submittedName>
        <fullName evidence="5">Helix-turn-helix transcriptional regulator</fullName>
    </submittedName>
</protein>
<keyword evidence="1" id="KW-0805">Transcription regulation</keyword>
<dbReference type="PANTHER" id="PTHR46796">
    <property type="entry name" value="HTH-TYPE TRANSCRIPTIONAL ACTIVATOR RHAS-RELATED"/>
    <property type="match status" value="1"/>
</dbReference>
<dbReference type="InterPro" id="IPR050204">
    <property type="entry name" value="AraC_XylS_family_regulators"/>
</dbReference>
<evidence type="ECO:0000256" key="3">
    <source>
        <dbReference type="ARBA" id="ARBA00023163"/>
    </source>
</evidence>
<feature type="domain" description="HTH araC/xylS-type" evidence="4">
    <location>
        <begin position="123"/>
        <end position="220"/>
    </location>
</feature>
<dbReference type="PROSITE" id="PS01124">
    <property type="entry name" value="HTH_ARAC_FAMILY_2"/>
    <property type="match status" value="1"/>
</dbReference>
<evidence type="ECO:0000256" key="1">
    <source>
        <dbReference type="ARBA" id="ARBA00023015"/>
    </source>
</evidence>
<dbReference type="SMART" id="SM00342">
    <property type="entry name" value="HTH_ARAC"/>
    <property type="match status" value="1"/>
</dbReference>
<gene>
    <name evidence="5" type="ORF">KH389_14375</name>
</gene>
<evidence type="ECO:0000259" key="4">
    <source>
        <dbReference type="PROSITE" id="PS01124"/>
    </source>
</evidence>
<sequence length="227" mass="24753">MHRAPNEPWQGDLWLATDYCLVAGQVGQTQAHAHYAHQVLIACAAPVQASIQGQVECGPLLLIASGQPHAILSEQPAITLFAEPLAFELPVLRQLCEDAGADLEGLNQRLRALPRRPLHPRLATALQRVRALDENTLPAAQLASEAALSLSQLERLFSGQLGLSVRRLVLWQRLRVALQLALGGSSLTEAATCAGFADSAHLSRSVRQQFGIRADRTLRHLRLRLLD</sequence>
<accession>A0ABX8DZT9</accession>